<protein>
    <recommendedName>
        <fullName evidence="4">Lipoprotein</fullName>
    </recommendedName>
</protein>
<keyword evidence="1" id="KW-0175">Coiled coil</keyword>
<reference evidence="2 3" key="1">
    <citation type="submission" date="2019-10" db="EMBL/GenBank/DDBJ databases">
        <authorList>
            <person name="Blom J."/>
        </authorList>
    </citation>
    <scope>NUCLEOTIDE SEQUENCE [LARGE SCALE GENOMIC DNA]</scope>
    <source>
        <strain evidence="2 3">ES3154-GLU</strain>
    </source>
</reference>
<gene>
    <name evidence="2" type="ORF">OMES3154_01093</name>
</gene>
<dbReference type="EMBL" id="CABWIB010000001">
    <property type="protein sequence ID" value="VWL85806.1"/>
    <property type="molecule type" value="Genomic_DNA"/>
</dbReference>
<accession>A0A6I8M7D7</accession>
<organism evidence="2 3">
    <name type="scientific">Oceanivirga miroungae</name>
    <dbReference type="NCBI Taxonomy" id="1130046"/>
    <lineage>
        <taxon>Bacteria</taxon>
        <taxon>Fusobacteriati</taxon>
        <taxon>Fusobacteriota</taxon>
        <taxon>Fusobacteriia</taxon>
        <taxon>Fusobacteriales</taxon>
        <taxon>Leptotrichiaceae</taxon>
        <taxon>Oceanivirga</taxon>
    </lineage>
</organism>
<evidence type="ECO:0008006" key="4">
    <source>
        <dbReference type="Google" id="ProtNLM"/>
    </source>
</evidence>
<dbReference type="AlphaFoldDB" id="A0A6I8M7D7"/>
<evidence type="ECO:0000256" key="1">
    <source>
        <dbReference type="SAM" id="Coils"/>
    </source>
</evidence>
<name>A0A6I8M7D7_9FUSO</name>
<feature type="coiled-coil region" evidence="1">
    <location>
        <begin position="61"/>
        <end position="130"/>
    </location>
</feature>
<evidence type="ECO:0000313" key="3">
    <source>
        <dbReference type="Proteomes" id="UP000419017"/>
    </source>
</evidence>
<evidence type="ECO:0000313" key="2">
    <source>
        <dbReference type="EMBL" id="VWL85806.1"/>
    </source>
</evidence>
<proteinExistence type="predicted"/>
<dbReference type="RefSeq" id="WP_156683775.1">
    <property type="nucleotide sequence ID" value="NZ_CABWIB010000001.1"/>
</dbReference>
<dbReference type="Proteomes" id="UP000419017">
    <property type="component" value="Unassembled WGS sequence"/>
</dbReference>
<dbReference type="PROSITE" id="PS51257">
    <property type="entry name" value="PROKAR_LIPOPROTEIN"/>
    <property type="match status" value="1"/>
</dbReference>
<keyword evidence="3" id="KW-1185">Reference proteome</keyword>
<sequence length="148" mass="17845">MKKVLGFILLFFVFSCNFNKDIYSGADTKYKKISNENLKKLGDDLEKSFELKYGKIDVLKLKEYEDKKEAYRKHLLRENEKLEYDNILIEGLNRIYEKSIEKLGKSNKSKKELQRNLLEIKKEIKRLNTREDYELYFYTNSNLDKLTY</sequence>